<feature type="region of interest" description="Disordered" evidence="1">
    <location>
        <begin position="269"/>
        <end position="292"/>
    </location>
</feature>
<feature type="compositionally biased region" description="Low complexity" evidence="1">
    <location>
        <begin position="280"/>
        <end position="292"/>
    </location>
</feature>
<organism evidence="2 3">
    <name type="scientific">Diversispora epigaea</name>
    <dbReference type="NCBI Taxonomy" id="1348612"/>
    <lineage>
        <taxon>Eukaryota</taxon>
        <taxon>Fungi</taxon>
        <taxon>Fungi incertae sedis</taxon>
        <taxon>Mucoromycota</taxon>
        <taxon>Glomeromycotina</taxon>
        <taxon>Glomeromycetes</taxon>
        <taxon>Diversisporales</taxon>
        <taxon>Diversisporaceae</taxon>
        <taxon>Diversispora</taxon>
    </lineage>
</organism>
<evidence type="ECO:0000313" key="3">
    <source>
        <dbReference type="Proteomes" id="UP000266861"/>
    </source>
</evidence>
<name>A0A397HVI9_9GLOM</name>
<keyword evidence="3" id="KW-1185">Reference proteome</keyword>
<dbReference type="OrthoDB" id="2341031at2759"/>
<feature type="compositionally biased region" description="Low complexity" evidence="1">
    <location>
        <begin position="227"/>
        <end position="240"/>
    </location>
</feature>
<comment type="caution">
    <text evidence="2">The sequence shown here is derived from an EMBL/GenBank/DDBJ whole genome shotgun (WGS) entry which is preliminary data.</text>
</comment>
<reference evidence="2 3" key="1">
    <citation type="submission" date="2018-08" db="EMBL/GenBank/DDBJ databases">
        <title>Genome and evolution of the arbuscular mycorrhizal fungus Diversispora epigaea (formerly Glomus versiforme) and its bacterial endosymbionts.</title>
        <authorList>
            <person name="Sun X."/>
            <person name="Fei Z."/>
            <person name="Harrison M."/>
        </authorList>
    </citation>
    <scope>NUCLEOTIDE SEQUENCE [LARGE SCALE GENOMIC DNA]</scope>
    <source>
        <strain evidence="2 3">IT104</strain>
    </source>
</reference>
<feature type="compositionally biased region" description="Polar residues" evidence="1">
    <location>
        <begin position="244"/>
        <end position="256"/>
    </location>
</feature>
<evidence type="ECO:0000256" key="1">
    <source>
        <dbReference type="SAM" id="MobiDB-lite"/>
    </source>
</evidence>
<dbReference type="EMBL" id="PQFF01000277">
    <property type="protein sequence ID" value="RHZ67032.1"/>
    <property type="molecule type" value="Genomic_DNA"/>
</dbReference>
<evidence type="ECO:0000313" key="2">
    <source>
        <dbReference type="EMBL" id="RHZ67032.1"/>
    </source>
</evidence>
<feature type="compositionally biased region" description="Polar residues" evidence="1">
    <location>
        <begin position="269"/>
        <end position="279"/>
    </location>
</feature>
<proteinExistence type="predicted"/>
<dbReference type="Proteomes" id="UP000266861">
    <property type="component" value="Unassembled WGS sequence"/>
</dbReference>
<gene>
    <name evidence="2" type="ORF">Glove_303g166</name>
</gene>
<dbReference type="AlphaFoldDB" id="A0A397HVI9"/>
<feature type="region of interest" description="Disordered" evidence="1">
    <location>
        <begin position="212"/>
        <end position="256"/>
    </location>
</feature>
<protein>
    <submittedName>
        <fullName evidence="2">Uncharacterized protein</fullName>
    </submittedName>
</protein>
<accession>A0A397HVI9</accession>
<sequence>MPVKLTTICYVYDCTERLTSDYMVKEITGVVKMEDNNPNTIFYLKIKAFISLDENVQSHIGEFEKEQMIFMTGKFITCEGWFSVSATSIKVIPDLNFDTMPNIGINVTLTGVTTQTVQIHDDYSSISFFVQEYIGKQELTDFWLEVQHKTNNEYLAKKTNAINTGTRSTTAILIGTTKYRSPVTDTTTGNITEPEKHILELMDISIVTMNRPNTNNERRTLNVPWMNTPTNNSSRNRSPRGATPRSNNRGKTTLSQMNSTQETIRTMMSTNPVPSGAQIQATQEETQTQLTE</sequence>